<reference evidence="2" key="1">
    <citation type="submission" date="2020-05" db="EMBL/GenBank/DDBJ databases">
        <title>Phylogenomic resolution of chytrid fungi.</title>
        <authorList>
            <person name="Stajich J.E."/>
            <person name="Amses K."/>
            <person name="Simmons R."/>
            <person name="Seto K."/>
            <person name="Myers J."/>
            <person name="Bonds A."/>
            <person name="Quandt C.A."/>
            <person name="Barry K."/>
            <person name="Liu P."/>
            <person name="Grigoriev I."/>
            <person name="Longcore J.E."/>
            <person name="James T.Y."/>
        </authorList>
    </citation>
    <scope>NUCLEOTIDE SEQUENCE</scope>
    <source>
        <strain evidence="2">JEL0318</strain>
    </source>
</reference>
<feature type="compositionally biased region" description="Basic and acidic residues" evidence="1">
    <location>
        <begin position="1"/>
        <end position="26"/>
    </location>
</feature>
<dbReference type="EMBL" id="JADGJD010000767">
    <property type="protein sequence ID" value="KAJ3048595.1"/>
    <property type="molecule type" value="Genomic_DNA"/>
</dbReference>
<feature type="compositionally biased region" description="Low complexity" evidence="1">
    <location>
        <begin position="119"/>
        <end position="132"/>
    </location>
</feature>
<feature type="region of interest" description="Disordered" evidence="1">
    <location>
        <begin position="103"/>
        <end position="226"/>
    </location>
</feature>
<feature type="compositionally biased region" description="Basic and acidic residues" evidence="1">
    <location>
        <begin position="200"/>
        <end position="226"/>
    </location>
</feature>
<protein>
    <submittedName>
        <fullName evidence="2">Uncharacterized protein</fullName>
    </submittedName>
</protein>
<organism evidence="2 3">
    <name type="scientific">Rhizophlyctis rosea</name>
    <dbReference type="NCBI Taxonomy" id="64517"/>
    <lineage>
        <taxon>Eukaryota</taxon>
        <taxon>Fungi</taxon>
        <taxon>Fungi incertae sedis</taxon>
        <taxon>Chytridiomycota</taxon>
        <taxon>Chytridiomycota incertae sedis</taxon>
        <taxon>Chytridiomycetes</taxon>
        <taxon>Rhizophlyctidales</taxon>
        <taxon>Rhizophlyctidaceae</taxon>
        <taxon>Rhizophlyctis</taxon>
    </lineage>
</organism>
<feature type="non-terminal residue" evidence="2">
    <location>
        <position position="257"/>
    </location>
</feature>
<evidence type="ECO:0000256" key="1">
    <source>
        <dbReference type="SAM" id="MobiDB-lite"/>
    </source>
</evidence>
<comment type="caution">
    <text evidence="2">The sequence shown here is derived from an EMBL/GenBank/DDBJ whole genome shotgun (WGS) entry which is preliminary data.</text>
</comment>
<feature type="compositionally biased region" description="Polar residues" evidence="1">
    <location>
        <begin position="108"/>
        <end position="118"/>
    </location>
</feature>
<proteinExistence type="predicted"/>
<evidence type="ECO:0000313" key="2">
    <source>
        <dbReference type="EMBL" id="KAJ3048595.1"/>
    </source>
</evidence>
<feature type="compositionally biased region" description="Basic and acidic residues" evidence="1">
    <location>
        <begin position="157"/>
        <end position="174"/>
    </location>
</feature>
<sequence>RELKLLGEERDAERERAEAKGRESLDRPASFLDSSQARESIDRPASFLGSTKVADILREQWRNTQGAEKAKLGDILNSTSEDAVKGDHSFTIAKEEITKTINDDMQVDTKSTRTVDVQSLSQPGKSSSSISMKPPPTTTRKKTTIITTDDSSATESDALRRSTHSLDRSLRGSESKNVLSVSTRSDSYVTGGKSRSSFSRRRESVESIKGKESNKESKVSDEDVPDTERYIRKLEERMRETSEFLKSRTRVVAPVGV</sequence>
<gene>
    <name evidence="2" type="ORF">HK097_010397</name>
</gene>
<keyword evidence="3" id="KW-1185">Reference proteome</keyword>
<dbReference type="Proteomes" id="UP001212841">
    <property type="component" value="Unassembled WGS sequence"/>
</dbReference>
<feature type="region of interest" description="Disordered" evidence="1">
    <location>
        <begin position="1"/>
        <end position="43"/>
    </location>
</feature>
<feature type="compositionally biased region" description="Polar residues" evidence="1">
    <location>
        <begin position="175"/>
        <end position="188"/>
    </location>
</feature>
<dbReference type="AlphaFoldDB" id="A0AAD5X367"/>
<name>A0AAD5X367_9FUNG</name>
<evidence type="ECO:0000313" key="3">
    <source>
        <dbReference type="Proteomes" id="UP001212841"/>
    </source>
</evidence>
<accession>A0AAD5X367</accession>